<evidence type="ECO:0000256" key="3">
    <source>
        <dbReference type="PROSITE-ProRule" id="PRU00169"/>
    </source>
</evidence>
<keyword evidence="6" id="KW-1185">Reference proteome</keyword>
<comment type="caution">
    <text evidence="5">The sequence shown here is derived from an EMBL/GenBank/DDBJ whole genome shotgun (WGS) entry which is preliminary data.</text>
</comment>
<keyword evidence="2" id="KW-0902">Two-component regulatory system</keyword>
<organism evidence="5 6">
    <name type="scientific">Polaribacter ponticola</name>
    <dbReference type="NCBI Taxonomy" id="2978475"/>
    <lineage>
        <taxon>Bacteria</taxon>
        <taxon>Pseudomonadati</taxon>
        <taxon>Bacteroidota</taxon>
        <taxon>Flavobacteriia</taxon>
        <taxon>Flavobacteriales</taxon>
        <taxon>Flavobacteriaceae</taxon>
    </lineage>
</organism>
<evidence type="ECO:0000313" key="5">
    <source>
        <dbReference type="EMBL" id="MDD7916039.1"/>
    </source>
</evidence>
<dbReference type="PANTHER" id="PTHR45339:SF1">
    <property type="entry name" value="HYBRID SIGNAL TRANSDUCTION HISTIDINE KINASE J"/>
    <property type="match status" value="1"/>
</dbReference>
<dbReference type="CDD" id="cd17546">
    <property type="entry name" value="REC_hyHK_CKI1_RcsC-like"/>
    <property type="match status" value="1"/>
</dbReference>
<gene>
    <name evidence="5" type="ORF">N5A56_017190</name>
</gene>
<reference evidence="5" key="1">
    <citation type="submission" date="2023-02" db="EMBL/GenBank/DDBJ databases">
        <title>Polaribacter ponticola sp. nov., isolated from seawater.</title>
        <authorList>
            <person name="Baek J.H."/>
            <person name="Kim J.M."/>
            <person name="Choi D.G."/>
            <person name="Jeon C.O."/>
        </authorList>
    </citation>
    <scope>NUCLEOTIDE SEQUENCE</scope>
    <source>
        <strain evidence="5">MSW5</strain>
    </source>
</reference>
<dbReference type="SUPFAM" id="SSF52172">
    <property type="entry name" value="CheY-like"/>
    <property type="match status" value="1"/>
</dbReference>
<dbReference type="PANTHER" id="PTHR45339">
    <property type="entry name" value="HYBRID SIGNAL TRANSDUCTION HISTIDINE KINASE J"/>
    <property type="match status" value="1"/>
</dbReference>
<name>A0ABT5SDV6_9FLAO</name>
<proteinExistence type="predicted"/>
<evidence type="ECO:0000313" key="6">
    <source>
        <dbReference type="Proteomes" id="UP001151478"/>
    </source>
</evidence>
<dbReference type="InterPro" id="IPR011006">
    <property type="entry name" value="CheY-like_superfamily"/>
</dbReference>
<dbReference type="InterPro" id="IPR001789">
    <property type="entry name" value="Sig_transdc_resp-reg_receiver"/>
</dbReference>
<evidence type="ECO:0000256" key="1">
    <source>
        <dbReference type="ARBA" id="ARBA00022553"/>
    </source>
</evidence>
<feature type="domain" description="Response regulatory" evidence="4">
    <location>
        <begin position="1"/>
        <end position="103"/>
    </location>
</feature>
<dbReference type="RefSeq" id="WP_274270628.1">
    <property type="nucleotide sequence ID" value="NZ_JAOSLC020000004.1"/>
</dbReference>
<dbReference type="SMART" id="SM00448">
    <property type="entry name" value="REC"/>
    <property type="match status" value="1"/>
</dbReference>
<sequence length="105" mass="11780">MVGKQILEKSGLNVDVANDGLIAVNKVKENDYKVVLMDLQMPVMDGYSASKEIRKFNKSLPILALSGAVFMEVKDKIYKNGMNGFIYKPFNPDDLLNKIEEVIIL</sequence>
<accession>A0ABT5SDV6</accession>
<dbReference type="Proteomes" id="UP001151478">
    <property type="component" value="Unassembled WGS sequence"/>
</dbReference>
<protein>
    <submittedName>
        <fullName evidence="5">Response regulator</fullName>
    </submittedName>
</protein>
<dbReference type="Gene3D" id="3.40.50.2300">
    <property type="match status" value="1"/>
</dbReference>
<evidence type="ECO:0000259" key="4">
    <source>
        <dbReference type="PROSITE" id="PS50110"/>
    </source>
</evidence>
<dbReference type="PROSITE" id="PS50110">
    <property type="entry name" value="RESPONSE_REGULATORY"/>
    <property type="match status" value="1"/>
</dbReference>
<dbReference type="EMBL" id="JAOSLC020000004">
    <property type="protein sequence ID" value="MDD7916039.1"/>
    <property type="molecule type" value="Genomic_DNA"/>
</dbReference>
<keyword evidence="1 3" id="KW-0597">Phosphoprotein</keyword>
<dbReference type="Pfam" id="PF00072">
    <property type="entry name" value="Response_reg"/>
    <property type="match status" value="1"/>
</dbReference>
<evidence type="ECO:0000256" key="2">
    <source>
        <dbReference type="ARBA" id="ARBA00023012"/>
    </source>
</evidence>
<feature type="modified residue" description="4-aspartylphosphate" evidence="3">
    <location>
        <position position="38"/>
    </location>
</feature>